<gene>
    <name evidence="8" type="ORF">MARLIPOL_10686</name>
</gene>
<dbReference type="InterPro" id="IPR043128">
    <property type="entry name" value="Rev_trsase/Diguanyl_cyclase"/>
</dbReference>
<accession>R8B0H9</accession>
<dbReference type="Gene3D" id="3.30.70.270">
    <property type="match status" value="1"/>
</dbReference>
<dbReference type="PANTHER" id="PTHR45138:SF9">
    <property type="entry name" value="DIGUANYLATE CYCLASE DGCM-RELATED"/>
    <property type="match status" value="1"/>
</dbReference>
<evidence type="ECO:0000256" key="4">
    <source>
        <dbReference type="SAM" id="Coils"/>
    </source>
</evidence>
<feature type="transmembrane region" description="Helical" evidence="5">
    <location>
        <begin position="172"/>
        <end position="194"/>
    </location>
</feature>
<dbReference type="EMBL" id="ASAD01000011">
    <property type="protein sequence ID" value="EON92082.1"/>
    <property type="molecule type" value="Genomic_DNA"/>
</dbReference>
<organism evidence="8 9">
    <name type="scientific">Marinobacter lipolyticus SM19</name>
    <dbReference type="NCBI Taxonomy" id="1318628"/>
    <lineage>
        <taxon>Bacteria</taxon>
        <taxon>Pseudomonadati</taxon>
        <taxon>Pseudomonadota</taxon>
        <taxon>Gammaproteobacteria</taxon>
        <taxon>Pseudomonadales</taxon>
        <taxon>Marinobacteraceae</taxon>
        <taxon>Marinobacter</taxon>
    </lineage>
</organism>
<reference evidence="8 9" key="1">
    <citation type="journal article" date="2013" name="Genome Announc.">
        <title>Draft Genome Sequence of the Moderately Halophilic Bacterium Marinobacter lipolyticus Strain SM19.</title>
        <authorList>
            <person name="Papke R.T."/>
            <person name="de la Haba R.R."/>
            <person name="Infante-Dominguez C."/>
            <person name="Perez D."/>
            <person name="Sanchez-Porro C."/>
            <person name="Lapierre P."/>
            <person name="Ventosa A."/>
        </authorList>
    </citation>
    <scope>NUCLEOTIDE SEQUENCE [LARGE SCALE GENOMIC DNA]</scope>
    <source>
        <strain evidence="8 9">SM19</strain>
    </source>
</reference>
<dbReference type="InterPro" id="IPR029787">
    <property type="entry name" value="Nucleotide_cyclase"/>
</dbReference>
<dbReference type="SMART" id="SM00267">
    <property type="entry name" value="GGDEF"/>
    <property type="match status" value="1"/>
</dbReference>
<keyword evidence="4" id="KW-0175">Coiled coil</keyword>
<dbReference type="GO" id="GO:0043709">
    <property type="term" value="P:cell adhesion involved in single-species biofilm formation"/>
    <property type="evidence" value="ECO:0007669"/>
    <property type="project" value="TreeGrafter"/>
</dbReference>
<feature type="transmembrane region" description="Helical" evidence="5">
    <location>
        <begin position="355"/>
        <end position="374"/>
    </location>
</feature>
<dbReference type="CDD" id="cd01949">
    <property type="entry name" value="GGDEF"/>
    <property type="match status" value="1"/>
</dbReference>
<dbReference type="Gene3D" id="2.60.40.2380">
    <property type="match status" value="1"/>
</dbReference>
<comment type="catalytic activity">
    <reaction evidence="3">
        <text>2 GTP = 3',3'-c-di-GMP + 2 diphosphate</text>
        <dbReference type="Rhea" id="RHEA:24898"/>
        <dbReference type="ChEBI" id="CHEBI:33019"/>
        <dbReference type="ChEBI" id="CHEBI:37565"/>
        <dbReference type="ChEBI" id="CHEBI:58805"/>
        <dbReference type="EC" id="2.7.7.65"/>
    </reaction>
</comment>
<evidence type="ECO:0000256" key="5">
    <source>
        <dbReference type="SAM" id="Phobius"/>
    </source>
</evidence>
<keyword evidence="5" id="KW-0812">Transmembrane</keyword>
<feature type="transmembrane region" description="Helical" evidence="5">
    <location>
        <begin position="322"/>
        <end position="343"/>
    </location>
</feature>
<dbReference type="GO" id="GO:0052621">
    <property type="term" value="F:diguanylate cyclase activity"/>
    <property type="evidence" value="ECO:0007669"/>
    <property type="project" value="UniProtKB-EC"/>
</dbReference>
<comment type="cofactor">
    <cofactor evidence="1">
        <name>Mg(2+)</name>
        <dbReference type="ChEBI" id="CHEBI:18420"/>
    </cofactor>
</comment>
<proteinExistence type="predicted"/>
<keyword evidence="5" id="KW-0472">Membrane</keyword>
<feature type="coiled-coil region" evidence="4">
    <location>
        <begin position="398"/>
        <end position="425"/>
    </location>
</feature>
<feature type="chain" id="PRO_5004451688" description="diguanylate cyclase" evidence="6">
    <location>
        <begin position="27"/>
        <end position="606"/>
    </location>
</feature>
<dbReference type="Pfam" id="PF00990">
    <property type="entry name" value="GGDEF"/>
    <property type="match status" value="1"/>
</dbReference>
<feature type="transmembrane region" description="Helical" evidence="5">
    <location>
        <begin position="269"/>
        <end position="289"/>
    </location>
</feature>
<dbReference type="FunFam" id="3.30.70.270:FF:000001">
    <property type="entry name" value="Diguanylate cyclase domain protein"/>
    <property type="match status" value="1"/>
</dbReference>
<feature type="transmembrane region" description="Helical" evidence="5">
    <location>
        <begin position="201"/>
        <end position="225"/>
    </location>
</feature>
<dbReference type="EC" id="2.7.7.65" evidence="2"/>
<evidence type="ECO:0000259" key="7">
    <source>
        <dbReference type="PROSITE" id="PS50887"/>
    </source>
</evidence>
<evidence type="ECO:0000313" key="9">
    <source>
        <dbReference type="Proteomes" id="UP000016540"/>
    </source>
</evidence>
<dbReference type="GO" id="GO:1902201">
    <property type="term" value="P:negative regulation of bacterial-type flagellum-dependent cell motility"/>
    <property type="evidence" value="ECO:0007669"/>
    <property type="project" value="TreeGrafter"/>
</dbReference>
<dbReference type="InterPro" id="IPR050469">
    <property type="entry name" value="Diguanylate_Cyclase"/>
</dbReference>
<feature type="signal peptide" evidence="6">
    <location>
        <begin position="1"/>
        <end position="26"/>
    </location>
</feature>
<feature type="transmembrane region" description="Helical" evidence="5">
    <location>
        <begin position="237"/>
        <end position="257"/>
    </location>
</feature>
<dbReference type="InterPro" id="IPR000160">
    <property type="entry name" value="GGDEF_dom"/>
</dbReference>
<keyword evidence="9" id="KW-1185">Reference proteome</keyword>
<dbReference type="InterPro" id="IPR011623">
    <property type="entry name" value="7TMR_DISM_rcpt_extracell_dom1"/>
</dbReference>
<evidence type="ECO:0000256" key="3">
    <source>
        <dbReference type="ARBA" id="ARBA00034247"/>
    </source>
</evidence>
<dbReference type="Proteomes" id="UP000016540">
    <property type="component" value="Unassembled WGS sequence"/>
</dbReference>
<dbReference type="AlphaFoldDB" id="R8B0H9"/>
<keyword evidence="6" id="KW-0732">Signal</keyword>
<dbReference type="GO" id="GO:0005886">
    <property type="term" value="C:plasma membrane"/>
    <property type="evidence" value="ECO:0007669"/>
    <property type="project" value="TreeGrafter"/>
</dbReference>
<dbReference type="PATRIC" id="fig|1318628.3.peg.2132"/>
<protein>
    <recommendedName>
        <fullName evidence="2">diguanylate cyclase</fullName>
        <ecNumber evidence="2">2.7.7.65</ecNumber>
    </recommendedName>
</protein>
<dbReference type="NCBIfam" id="TIGR00254">
    <property type="entry name" value="GGDEF"/>
    <property type="match status" value="1"/>
</dbReference>
<evidence type="ECO:0000256" key="6">
    <source>
        <dbReference type="SAM" id="SignalP"/>
    </source>
</evidence>
<feature type="transmembrane region" description="Helical" evidence="5">
    <location>
        <begin position="295"/>
        <end position="315"/>
    </location>
</feature>
<feature type="domain" description="GGDEF" evidence="7">
    <location>
        <begin position="453"/>
        <end position="590"/>
    </location>
</feature>
<sequence length="606" mass="68290">MNQPACRLCSCLLFVMVLLAPASLKAETAEFSWLKDRDATLSIDEARALPERRWQAFDPEHVLNLGFSDGSVWLKVDVPPEPENRLLEIGYPLLDDVSVFWVVKDDIVQEYRTGDRRVFNSRPVPHRHFAFLVPSNTETVTAYVRVKTQGSVQIPVRIVPSAQFLAEEHLSYGWQAVFLGIMLAMALYNFFVFLIVRHPTYLWYVLTVLAAAMVWLNFNGLLFQWLWPDMPILNRYFTAPIISLNIAFASLFTMSFLSLQRVSPLAFRLFQGVVVVAVFTFLFGLFGPYQASTVIVSAFGAFVTPLAWFVGLWVWRQGQVLAGFYVLAWTPLLLGHLVLAVSKLGYLPSTFATDFAPQFGVALEVILLSFALAYRINLERYRRQIAQDHALAVQRQATQTLETRVQERTEELERANEQLKAISLTDGLTQVANRRRFDEMLAVEWSRACRQGHPLSLLMLDIDHFKQVNDQLGHLVGDDCLVSVARLCAREIQRSGDLLARYGGEEFSVLLPVTPEQGARRVAERLRKIVAENPVYPNDGVRPVNLTVSIGVATITPTNSTGPEALIQRADEALYQAKESGRNRVVEWLSSSVCSDPAPEKPGQSR</sequence>
<dbReference type="PANTHER" id="PTHR45138">
    <property type="entry name" value="REGULATORY COMPONENTS OF SENSORY TRANSDUCTION SYSTEM"/>
    <property type="match status" value="1"/>
</dbReference>
<keyword evidence="5" id="KW-1133">Transmembrane helix</keyword>
<evidence type="ECO:0000256" key="2">
    <source>
        <dbReference type="ARBA" id="ARBA00012528"/>
    </source>
</evidence>
<dbReference type="HOGENOM" id="CLU_000445_105_4_6"/>
<evidence type="ECO:0000256" key="1">
    <source>
        <dbReference type="ARBA" id="ARBA00001946"/>
    </source>
</evidence>
<comment type="caution">
    <text evidence="8">The sequence shown here is derived from an EMBL/GenBank/DDBJ whole genome shotgun (WGS) entry which is preliminary data.</text>
</comment>
<dbReference type="Pfam" id="PF07695">
    <property type="entry name" value="7TMR-DISM_7TM"/>
    <property type="match status" value="1"/>
</dbReference>
<dbReference type="Pfam" id="PF07696">
    <property type="entry name" value="7TMR-DISMED2"/>
    <property type="match status" value="1"/>
</dbReference>
<dbReference type="STRING" id="1318628.MARLIPOL_10686"/>
<evidence type="ECO:0000313" key="8">
    <source>
        <dbReference type="EMBL" id="EON92082.1"/>
    </source>
</evidence>
<dbReference type="InterPro" id="IPR011622">
    <property type="entry name" value="7TMR_DISM_rcpt_extracell_dom2"/>
</dbReference>
<dbReference type="eggNOG" id="COG3706">
    <property type="taxonomic scope" value="Bacteria"/>
</dbReference>
<name>R8B0H9_9GAMM</name>
<dbReference type="SUPFAM" id="SSF55073">
    <property type="entry name" value="Nucleotide cyclase"/>
    <property type="match status" value="1"/>
</dbReference>
<dbReference type="PROSITE" id="PS50887">
    <property type="entry name" value="GGDEF"/>
    <property type="match status" value="1"/>
</dbReference>